<dbReference type="GO" id="GO:0008270">
    <property type="term" value="F:zinc ion binding"/>
    <property type="evidence" value="ECO:0007669"/>
    <property type="project" value="UniProtKB-KW"/>
</dbReference>
<evidence type="ECO:0000313" key="7">
    <source>
        <dbReference type="EMBL" id="KZS01827.1"/>
    </source>
</evidence>
<keyword evidence="3" id="KW-0862">Zinc</keyword>
<dbReference type="InterPro" id="IPR038441">
    <property type="entry name" value="THAP_Znf_sf"/>
</dbReference>
<evidence type="ECO:0000313" key="8">
    <source>
        <dbReference type="Proteomes" id="UP000076858"/>
    </source>
</evidence>
<dbReference type="PROSITE" id="PS50950">
    <property type="entry name" value="ZF_THAP"/>
    <property type="match status" value="1"/>
</dbReference>
<organism evidence="7 8">
    <name type="scientific">Daphnia magna</name>
    <dbReference type="NCBI Taxonomy" id="35525"/>
    <lineage>
        <taxon>Eukaryota</taxon>
        <taxon>Metazoa</taxon>
        <taxon>Ecdysozoa</taxon>
        <taxon>Arthropoda</taxon>
        <taxon>Crustacea</taxon>
        <taxon>Branchiopoda</taxon>
        <taxon>Diplostraca</taxon>
        <taxon>Cladocera</taxon>
        <taxon>Anomopoda</taxon>
        <taxon>Daphniidae</taxon>
        <taxon>Daphnia</taxon>
    </lineage>
</organism>
<dbReference type="SUPFAM" id="SSF57716">
    <property type="entry name" value="Glucocorticoid receptor-like (DNA-binding domain)"/>
    <property type="match status" value="1"/>
</dbReference>
<dbReference type="OrthoDB" id="6391217at2759"/>
<proteinExistence type="predicted"/>
<reference evidence="7 8" key="1">
    <citation type="submission" date="2016-03" db="EMBL/GenBank/DDBJ databases">
        <title>EvidentialGene: Evidence-directed Construction of Genes on Genomes.</title>
        <authorList>
            <person name="Gilbert D.G."/>
            <person name="Choi J.-H."/>
            <person name="Mockaitis K."/>
            <person name="Colbourne J."/>
            <person name="Pfrender M."/>
        </authorList>
    </citation>
    <scope>NUCLEOTIDE SEQUENCE [LARGE SCALE GENOMIC DNA]</scope>
    <source>
        <strain evidence="7 8">Xinb3</strain>
        <tissue evidence="7">Complete organism</tissue>
    </source>
</reference>
<keyword evidence="2 5" id="KW-0863">Zinc-finger</keyword>
<evidence type="ECO:0000256" key="1">
    <source>
        <dbReference type="ARBA" id="ARBA00022723"/>
    </source>
</evidence>
<evidence type="ECO:0000259" key="6">
    <source>
        <dbReference type="PROSITE" id="PS50950"/>
    </source>
</evidence>
<sequence length="129" mass="14841">MVSTCFVVGCSTGYKSNKEKTPIFRAPKNDTNFVLWQKSIPRIDRKFSRKDFVCAKHFKEEYVIKTRTILNTAHPLKVWKLAADAIPTLNLRDSDNQATKKRNARSKHNSKLEPVDLEFPVSPHSLQLL</sequence>
<dbReference type="InterPro" id="IPR006612">
    <property type="entry name" value="THAP_Znf"/>
</dbReference>
<dbReference type="Gene3D" id="6.20.210.20">
    <property type="entry name" value="THAP domain"/>
    <property type="match status" value="1"/>
</dbReference>
<keyword evidence="4 5" id="KW-0238">DNA-binding</keyword>
<keyword evidence="1" id="KW-0479">Metal-binding</keyword>
<keyword evidence="8" id="KW-1185">Reference proteome</keyword>
<evidence type="ECO:0000256" key="2">
    <source>
        <dbReference type="ARBA" id="ARBA00022771"/>
    </source>
</evidence>
<dbReference type="Pfam" id="PF05485">
    <property type="entry name" value="THAP"/>
    <property type="match status" value="1"/>
</dbReference>
<dbReference type="Proteomes" id="UP000076858">
    <property type="component" value="Unassembled WGS sequence"/>
</dbReference>
<accession>A0A164J0K9</accession>
<dbReference type="EMBL" id="LRGB01006056">
    <property type="protein sequence ID" value="KZS01827.1"/>
    <property type="molecule type" value="Genomic_DNA"/>
</dbReference>
<dbReference type="AlphaFoldDB" id="A0A164J0K9"/>
<protein>
    <recommendedName>
        <fullName evidence="6">THAP-type domain-containing protein</fullName>
    </recommendedName>
</protein>
<feature type="non-terminal residue" evidence="7">
    <location>
        <position position="129"/>
    </location>
</feature>
<evidence type="ECO:0000256" key="3">
    <source>
        <dbReference type="ARBA" id="ARBA00022833"/>
    </source>
</evidence>
<name>A0A164J0K9_9CRUS</name>
<dbReference type="SMART" id="SM00980">
    <property type="entry name" value="THAP"/>
    <property type="match status" value="1"/>
</dbReference>
<evidence type="ECO:0000256" key="4">
    <source>
        <dbReference type="ARBA" id="ARBA00023125"/>
    </source>
</evidence>
<dbReference type="GO" id="GO:0003677">
    <property type="term" value="F:DNA binding"/>
    <property type="evidence" value="ECO:0007669"/>
    <property type="project" value="UniProtKB-UniRule"/>
</dbReference>
<comment type="caution">
    <text evidence="7">The sequence shown here is derived from an EMBL/GenBank/DDBJ whole genome shotgun (WGS) entry which is preliminary data.</text>
</comment>
<feature type="domain" description="THAP-type" evidence="6">
    <location>
        <begin position="1"/>
        <end position="90"/>
    </location>
</feature>
<gene>
    <name evidence="7" type="ORF">APZ42_001398</name>
</gene>
<dbReference type="STRING" id="35525.A0A164J0K9"/>
<evidence type="ECO:0000256" key="5">
    <source>
        <dbReference type="PROSITE-ProRule" id="PRU00309"/>
    </source>
</evidence>